<dbReference type="PANTHER" id="PTHR42713:SF3">
    <property type="entry name" value="TRANSCRIPTIONAL REGULATORY PROTEIN HPTR"/>
    <property type="match status" value="1"/>
</dbReference>
<evidence type="ECO:0000256" key="3">
    <source>
        <dbReference type="ARBA" id="ARBA00022553"/>
    </source>
</evidence>
<dbReference type="CDD" id="cd17536">
    <property type="entry name" value="REC_YesN-like"/>
    <property type="match status" value="1"/>
</dbReference>
<evidence type="ECO:0000259" key="9">
    <source>
        <dbReference type="PROSITE" id="PS01124"/>
    </source>
</evidence>
<sequence>MIQAYIVDDESLVRKGLKMIFPWEKYGIEIIGEAASGERAKLYLQEHPNTVQLLVTDITMPGMTGLELMHWVREFDASIKMVVLTCHQDFDYIQEALRIGAIDYIVKTQLETQDLDELLERIAVKVAEDKSGAAAQTGMGATTAAWTREAFEKGWLHPLWVWEDDAFQLMLSMLADESALMPEEWAAQALHKWQQLFPQFLGWEPLPSEAPVLRAWLTDTRSRLQQWLRQSAYSEEMIHGILKALAYMDAQAIETLSQSDICAQVNISKSYFSRSFKDILRISFVRYVQIRSIEEAKRMLSTTNHPVYWIAEQCGFTDTRYFGKMFKEMTGLLPTQYRQSQHADANSDPSSI</sequence>
<keyword evidence="4" id="KW-0902">Two-component regulatory system</keyword>
<gene>
    <name evidence="11" type="ORF">GCM10010918_40030</name>
</gene>
<keyword evidence="3 8" id="KW-0597">Phosphoprotein</keyword>
<dbReference type="Proteomes" id="UP000600247">
    <property type="component" value="Unassembled WGS sequence"/>
</dbReference>
<name>A0A917HIC0_9BACL</name>
<dbReference type="SMART" id="SM00448">
    <property type="entry name" value="REC"/>
    <property type="match status" value="1"/>
</dbReference>
<dbReference type="GO" id="GO:0000160">
    <property type="term" value="P:phosphorelay signal transduction system"/>
    <property type="evidence" value="ECO:0007669"/>
    <property type="project" value="UniProtKB-KW"/>
</dbReference>
<dbReference type="InterPro" id="IPR009057">
    <property type="entry name" value="Homeodomain-like_sf"/>
</dbReference>
<evidence type="ECO:0000256" key="5">
    <source>
        <dbReference type="ARBA" id="ARBA00023015"/>
    </source>
</evidence>
<dbReference type="Gene3D" id="3.40.50.2300">
    <property type="match status" value="1"/>
</dbReference>
<dbReference type="InterPro" id="IPR051552">
    <property type="entry name" value="HptR"/>
</dbReference>
<evidence type="ECO:0000256" key="1">
    <source>
        <dbReference type="ARBA" id="ARBA00004496"/>
    </source>
</evidence>
<evidence type="ECO:0000256" key="8">
    <source>
        <dbReference type="PROSITE-ProRule" id="PRU00169"/>
    </source>
</evidence>
<evidence type="ECO:0000313" key="12">
    <source>
        <dbReference type="Proteomes" id="UP000600247"/>
    </source>
</evidence>
<dbReference type="PROSITE" id="PS01124">
    <property type="entry name" value="HTH_ARAC_FAMILY_2"/>
    <property type="match status" value="1"/>
</dbReference>
<evidence type="ECO:0008006" key="13">
    <source>
        <dbReference type="Google" id="ProtNLM"/>
    </source>
</evidence>
<keyword evidence="6" id="KW-0238">DNA-binding</keyword>
<protein>
    <recommendedName>
        <fullName evidence="13">DNA-binding response regulator</fullName>
    </recommendedName>
</protein>
<dbReference type="EMBL" id="BMHY01000008">
    <property type="protein sequence ID" value="GGG79023.1"/>
    <property type="molecule type" value="Genomic_DNA"/>
</dbReference>
<comment type="caution">
    <text evidence="11">The sequence shown here is derived from an EMBL/GenBank/DDBJ whole genome shotgun (WGS) entry which is preliminary data.</text>
</comment>
<feature type="modified residue" description="4-aspartylphosphate" evidence="8">
    <location>
        <position position="57"/>
    </location>
</feature>
<dbReference type="Pfam" id="PF00072">
    <property type="entry name" value="Response_reg"/>
    <property type="match status" value="1"/>
</dbReference>
<evidence type="ECO:0000259" key="10">
    <source>
        <dbReference type="PROSITE" id="PS50110"/>
    </source>
</evidence>
<dbReference type="PROSITE" id="PS50110">
    <property type="entry name" value="RESPONSE_REGULATORY"/>
    <property type="match status" value="1"/>
</dbReference>
<dbReference type="GO" id="GO:0043565">
    <property type="term" value="F:sequence-specific DNA binding"/>
    <property type="evidence" value="ECO:0007669"/>
    <property type="project" value="InterPro"/>
</dbReference>
<dbReference type="GO" id="GO:0003700">
    <property type="term" value="F:DNA-binding transcription factor activity"/>
    <property type="evidence" value="ECO:0007669"/>
    <property type="project" value="InterPro"/>
</dbReference>
<comment type="subcellular location">
    <subcellularLocation>
        <location evidence="1">Cytoplasm</location>
    </subcellularLocation>
</comment>
<evidence type="ECO:0000256" key="4">
    <source>
        <dbReference type="ARBA" id="ARBA00023012"/>
    </source>
</evidence>
<feature type="domain" description="Response regulatory" evidence="10">
    <location>
        <begin position="3"/>
        <end position="122"/>
    </location>
</feature>
<keyword evidence="12" id="KW-1185">Reference proteome</keyword>
<reference evidence="11 12" key="1">
    <citation type="journal article" date="2014" name="Int. J. Syst. Evol. Microbiol.">
        <title>Complete genome sequence of Corynebacterium casei LMG S-19264T (=DSM 44701T), isolated from a smear-ripened cheese.</title>
        <authorList>
            <consortium name="US DOE Joint Genome Institute (JGI-PGF)"/>
            <person name="Walter F."/>
            <person name="Albersmeier A."/>
            <person name="Kalinowski J."/>
            <person name="Ruckert C."/>
        </authorList>
    </citation>
    <scope>NUCLEOTIDE SEQUENCE [LARGE SCALE GENOMIC DNA]</scope>
    <source>
        <strain evidence="11 12">CGMCC 1.15286</strain>
    </source>
</reference>
<dbReference type="InterPro" id="IPR011006">
    <property type="entry name" value="CheY-like_superfamily"/>
</dbReference>
<dbReference type="Gene3D" id="1.10.10.60">
    <property type="entry name" value="Homeodomain-like"/>
    <property type="match status" value="2"/>
</dbReference>
<evidence type="ECO:0000256" key="2">
    <source>
        <dbReference type="ARBA" id="ARBA00022490"/>
    </source>
</evidence>
<proteinExistence type="predicted"/>
<dbReference type="InterPro" id="IPR018060">
    <property type="entry name" value="HTH_AraC"/>
</dbReference>
<dbReference type="SUPFAM" id="SSF52172">
    <property type="entry name" value="CheY-like"/>
    <property type="match status" value="1"/>
</dbReference>
<keyword evidence="7" id="KW-0804">Transcription</keyword>
<keyword evidence="2" id="KW-0963">Cytoplasm</keyword>
<evidence type="ECO:0000256" key="7">
    <source>
        <dbReference type="ARBA" id="ARBA00023163"/>
    </source>
</evidence>
<dbReference type="SMART" id="SM00342">
    <property type="entry name" value="HTH_ARAC"/>
    <property type="match status" value="1"/>
</dbReference>
<dbReference type="PANTHER" id="PTHR42713">
    <property type="entry name" value="HISTIDINE KINASE-RELATED"/>
    <property type="match status" value="1"/>
</dbReference>
<dbReference type="GO" id="GO:0005737">
    <property type="term" value="C:cytoplasm"/>
    <property type="evidence" value="ECO:0007669"/>
    <property type="project" value="UniProtKB-SubCell"/>
</dbReference>
<organism evidence="11 12">
    <name type="scientific">Paenibacillus radicis</name>
    <name type="common">ex Gao et al. 2016</name>
    <dbReference type="NCBI Taxonomy" id="1737354"/>
    <lineage>
        <taxon>Bacteria</taxon>
        <taxon>Bacillati</taxon>
        <taxon>Bacillota</taxon>
        <taxon>Bacilli</taxon>
        <taxon>Bacillales</taxon>
        <taxon>Paenibacillaceae</taxon>
        <taxon>Paenibacillus</taxon>
    </lineage>
</organism>
<dbReference type="InterPro" id="IPR001789">
    <property type="entry name" value="Sig_transdc_resp-reg_receiver"/>
</dbReference>
<dbReference type="Pfam" id="PF12833">
    <property type="entry name" value="HTH_18"/>
    <property type="match status" value="1"/>
</dbReference>
<feature type="domain" description="HTH araC/xylS-type" evidence="9">
    <location>
        <begin position="242"/>
        <end position="340"/>
    </location>
</feature>
<dbReference type="AlphaFoldDB" id="A0A917HIC0"/>
<dbReference type="SUPFAM" id="SSF46689">
    <property type="entry name" value="Homeodomain-like"/>
    <property type="match status" value="2"/>
</dbReference>
<dbReference type="RefSeq" id="WP_188890958.1">
    <property type="nucleotide sequence ID" value="NZ_BMHY01000008.1"/>
</dbReference>
<keyword evidence="5" id="KW-0805">Transcription regulation</keyword>
<evidence type="ECO:0000313" key="11">
    <source>
        <dbReference type="EMBL" id="GGG79023.1"/>
    </source>
</evidence>
<evidence type="ECO:0000256" key="6">
    <source>
        <dbReference type="ARBA" id="ARBA00023125"/>
    </source>
</evidence>
<accession>A0A917HIC0</accession>